<comment type="caution">
    <text evidence="2">The sequence shown here is derived from an EMBL/GenBank/DDBJ whole genome shotgun (WGS) entry which is preliminary data.</text>
</comment>
<evidence type="ECO:0000313" key="2">
    <source>
        <dbReference type="EMBL" id="KKK47072.1"/>
    </source>
</evidence>
<feature type="non-terminal residue" evidence="2">
    <location>
        <position position="1"/>
    </location>
</feature>
<feature type="transmembrane region" description="Helical" evidence="1">
    <location>
        <begin position="59"/>
        <end position="79"/>
    </location>
</feature>
<proteinExistence type="predicted"/>
<evidence type="ECO:0000256" key="1">
    <source>
        <dbReference type="SAM" id="Phobius"/>
    </source>
</evidence>
<protein>
    <submittedName>
        <fullName evidence="2">Uncharacterized protein</fullName>
    </submittedName>
</protein>
<gene>
    <name evidence="2" type="ORF">LCGC14_3158890</name>
</gene>
<name>A0A0F8VRY2_9ZZZZ</name>
<feature type="transmembrane region" description="Helical" evidence="1">
    <location>
        <begin position="91"/>
        <end position="108"/>
    </location>
</feature>
<accession>A0A0F8VRY2</accession>
<keyword evidence="1" id="KW-0472">Membrane</keyword>
<dbReference type="AlphaFoldDB" id="A0A0F8VRY2"/>
<keyword evidence="1" id="KW-0812">Transmembrane</keyword>
<dbReference type="EMBL" id="LAZR01069763">
    <property type="protein sequence ID" value="KKK47072.1"/>
    <property type="molecule type" value="Genomic_DNA"/>
</dbReference>
<keyword evidence="1" id="KW-1133">Transmembrane helix</keyword>
<reference evidence="2" key="1">
    <citation type="journal article" date="2015" name="Nature">
        <title>Complex archaea that bridge the gap between prokaryotes and eukaryotes.</title>
        <authorList>
            <person name="Spang A."/>
            <person name="Saw J.H."/>
            <person name="Jorgensen S.L."/>
            <person name="Zaremba-Niedzwiedzka K."/>
            <person name="Martijn J."/>
            <person name="Lind A.E."/>
            <person name="van Eijk R."/>
            <person name="Schleper C."/>
            <person name="Guy L."/>
            <person name="Ettema T.J."/>
        </authorList>
    </citation>
    <scope>NUCLEOTIDE SEQUENCE</scope>
</reference>
<organism evidence="2">
    <name type="scientific">marine sediment metagenome</name>
    <dbReference type="NCBI Taxonomy" id="412755"/>
    <lineage>
        <taxon>unclassified sequences</taxon>
        <taxon>metagenomes</taxon>
        <taxon>ecological metagenomes</taxon>
    </lineage>
</organism>
<sequence length="193" mass="22389">LMVVGIVIHEIFHILMCLITNTPVESVKLLEKIKTEGPGYKKYEFNGRVSIKKGKGMSFLQDVLIGVAPLFFSFWLFFFLLDKVIHPTNEIIFFTCLFIIISIIFSAAPSSEDLRCIPQAFSENVGYSMYQIFLLIFSILLVWLIIPVLKQPYPHEIIIYLLIGTSYYVWKYGIKLVGFLYRFAIPNKNFKRI</sequence>
<feature type="transmembrane region" description="Helical" evidence="1">
    <location>
        <begin position="158"/>
        <end position="184"/>
    </location>
</feature>
<feature type="transmembrane region" description="Helical" evidence="1">
    <location>
        <begin position="129"/>
        <end position="146"/>
    </location>
</feature>